<dbReference type="Proteomes" id="UP000492821">
    <property type="component" value="Unassembled WGS sequence"/>
</dbReference>
<dbReference type="WBParaSite" id="Pan_g15094.t1">
    <property type="protein sequence ID" value="Pan_g15094.t1"/>
    <property type="gene ID" value="Pan_g15094"/>
</dbReference>
<name>A0A7E4ZSM2_PANRE</name>
<sequence>MYWNQFEGRPATIARLPKPPVLHASGVVFALAASIWCRHKGGAPKSNRIERLLTSGPPFRDACKHSSTFLRLNMELPLFLSGLAYFFVRPTVPKHLIAVLFTSVSLCLCILGQQ</sequence>
<organism evidence="1 2">
    <name type="scientific">Panagrellus redivivus</name>
    <name type="common">Microworm</name>
    <dbReference type="NCBI Taxonomy" id="6233"/>
    <lineage>
        <taxon>Eukaryota</taxon>
        <taxon>Metazoa</taxon>
        <taxon>Ecdysozoa</taxon>
        <taxon>Nematoda</taxon>
        <taxon>Chromadorea</taxon>
        <taxon>Rhabditida</taxon>
        <taxon>Tylenchina</taxon>
        <taxon>Panagrolaimomorpha</taxon>
        <taxon>Panagrolaimoidea</taxon>
        <taxon>Panagrolaimidae</taxon>
        <taxon>Panagrellus</taxon>
    </lineage>
</organism>
<evidence type="ECO:0000313" key="1">
    <source>
        <dbReference type="Proteomes" id="UP000492821"/>
    </source>
</evidence>
<proteinExistence type="predicted"/>
<keyword evidence="1" id="KW-1185">Reference proteome</keyword>
<dbReference type="AlphaFoldDB" id="A0A7E4ZSM2"/>
<reference evidence="1" key="1">
    <citation type="journal article" date="2013" name="Genetics">
        <title>The draft genome and transcriptome of Panagrellus redivivus are shaped by the harsh demands of a free-living lifestyle.</title>
        <authorList>
            <person name="Srinivasan J."/>
            <person name="Dillman A.R."/>
            <person name="Macchietto M.G."/>
            <person name="Heikkinen L."/>
            <person name="Lakso M."/>
            <person name="Fracchia K.M."/>
            <person name="Antoshechkin I."/>
            <person name="Mortazavi A."/>
            <person name="Wong G."/>
            <person name="Sternberg P.W."/>
        </authorList>
    </citation>
    <scope>NUCLEOTIDE SEQUENCE [LARGE SCALE GENOMIC DNA]</scope>
    <source>
        <strain evidence="1">MT8872</strain>
    </source>
</reference>
<evidence type="ECO:0000313" key="2">
    <source>
        <dbReference type="WBParaSite" id="Pan_g15094.t1"/>
    </source>
</evidence>
<accession>A0A7E4ZSM2</accession>
<protein>
    <submittedName>
        <fullName evidence="2">Transmembrane protein</fullName>
    </submittedName>
</protein>
<reference evidence="2" key="2">
    <citation type="submission" date="2020-10" db="UniProtKB">
        <authorList>
            <consortium name="WormBaseParasite"/>
        </authorList>
    </citation>
    <scope>IDENTIFICATION</scope>
</reference>